<accession>A0AA38X0B2</accession>
<protein>
    <recommendedName>
        <fullName evidence="3">Transcription factor domain-containing protein</fullName>
    </recommendedName>
</protein>
<comment type="caution">
    <text evidence="1">The sequence shown here is derived from an EMBL/GenBank/DDBJ whole genome shotgun (WGS) entry which is preliminary data.</text>
</comment>
<evidence type="ECO:0000313" key="2">
    <source>
        <dbReference type="Proteomes" id="UP001172673"/>
    </source>
</evidence>
<reference evidence="1" key="1">
    <citation type="submission" date="2022-10" db="EMBL/GenBank/DDBJ databases">
        <title>Culturing micro-colonial fungi from biological soil crusts in the Mojave desert and describing Neophaeococcomyces mojavensis, and introducing the new genera and species Taxawa tesnikishii.</title>
        <authorList>
            <person name="Kurbessoian T."/>
            <person name="Stajich J.E."/>
        </authorList>
    </citation>
    <scope>NUCLEOTIDE SEQUENCE</scope>
    <source>
        <strain evidence="1">TK_41</strain>
    </source>
</reference>
<evidence type="ECO:0008006" key="3">
    <source>
        <dbReference type="Google" id="ProtNLM"/>
    </source>
</evidence>
<name>A0AA38X0B2_9EURO</name>
<dbReference type="AlphaFoldDB" id="A0AA38X0B2"/>
<gene>
    <name evidence="1" type="ORF">H2200_011270</name>
</gene>
<keyword evidence="2" id="KW-1185">Reference proteome</keyword>
<proteinExistence type="predicted"/>
<dbReference type="Proteomes" id="UP001172673">
    <property type="component" value="Unassembled WGS sequence"/>
</dbReference>
<dbReference type="EMBL" id="JAPDRK010000019">
    <property type="protein sequence ID" value="KAJ9604434.1"/>
    <property type="molecule type" value="Genomic_DNA"/>
</dbReference>
<evidence type="ECO:0000313" key="1">
    <source>
        <dbReference type="EMBL" id="KAJ9604434.1"/>
    </source>
</evidence>
<organism evidence="1 2">
    <name type="scientific">Cladophialophora chaetospira</name>
    <dbReference type="NCBI Taxonomy" id="386627"/>
    <lineage>
        <taxon>Eukaryota</taxon>
        <taxon>Fungi</taxon>
        <taxon>Dikarya</taxon>
        <taxon>Ascomycota</taxon>
        <taxon>Pezizomycotina</taxon>
        <taxon>Eurotiomycetes</taxon>
        <taxon>Chaetothyriomycetidae</taxon>
        <taxon>Chaetothyriales</taxon>
        <taxon>Herpotrichiellaceae</taxon>
        <taxon>Cladophialophora</taxon>
    </lineage>
</organism>
<sequence length="213" mass="24030">MVAPIGASETAWADFCFISEQPGHPRKRPRELQQSKARAHAATVVWKRKMSKKQRSSSAARTDPVETRSARYPFSDYACSTGLRVDGFYCLPFTQDQQDLEILDWHRQTILSKQTIQWDILSISAWAPNAEASLAESTMFSHASLAVASLKFERRSIINANPSNTTLRHSNLAVSMLRDQLKQNELVIDPALLCTMVYLAIFEVRSDFGYVFG</sequence>